<name>A0A6L2K039_TANCI</name>
<protein>
    <submittedName>
        <fullName evidence="1">Uncharacterized protein</fullName>
    </submittedName>
</protein>
<dbReference type="AlphaFoldDB" id="A0A6L2K039"/>
<proteinExistence type="predicted"/>
<organism evidence="1">
    <name type="scientific">Tanacetum cinerariifolium</name>
    <name type="common">Dalmatian daisy</name>
    <name type="synonym">Chrysanthemum cinerariifolium</name>
    <dbReference type="NCBI Taxonomy" id="118510"/>
    <lineage>
        <taxon>Eukaryota</taxon>
        <taxon>Viridiplantae</taxon>
        <taxon>Streptophyta</taxon>
        <taxon>Embryophyta</taxon>
        <taxon>Tracheophyta</taxon>
        <taxon>Spermatophyta</taxon>
        <taxon>Magnoliopsida</taxon>
        <taxon>eudicotyledons</taxon>
        <taxon>Gunneridae</taxon>
        <taxon>Pentapetalae</taxon>
        <taxon>asterids</taxon>
        <taxon>campanulids</taxon>
        <taxon>Asterales</taxon>
        <taxon>Asteraceae</taxon>
        <taxon>Asteroideae</taxon>
        <taxon>Anthemideae</taxon>
        <taxon>Anthemidinae</taxon>
        <taxon>Tanacetum</taxon>
    </lineage>
</organism>
<comment type="caution">
    <text evidence="1">The sequence shown here is derived from an EMBL/GenBank/DDBJ whole genome shotgun (WGS) entry which is preliminary data.</text>
</comment>
<reference evidence="1" key="1">
    <citation type="journal article" date="2019" name="Sci. Rep.">
        <title>Draft genome of Tanacetum cinerariifolium, the natural source of mosquito coil.</title>
        <authorList>
            <person name="Yamashiro T."/>
            <person name="Shiraishi A."/>
            <person name="Satake H."/>
            <person name="Nakayama K."/>
        </authorList>
    </citation>
    <scope>NUCLEOTIDE SEQUENCE</scope>
</reference>
<evidence type="ECO:0000313" key="1">
    <source>
        <dbReference type="EMBL" id="GEU42748.1"/>
    </source>
</evidence>
<gene>
    <name evidence="1" type="ORF">Tci_014726</name>
</gene>
<accession>A0A6L2K039</accession>
<dbReference type="EMBL" id="BKCJ010001610">
    <property type="protein sequence ID" value="GEU42748.1"/>
    <property type="molecule type" value="Genomic_DNA"/>
</dbReference>
<sequence length="210" mass="24053">MLLIKFLVFAPCKNGLILSLEVGFCGFGDGVFVTQSQRGKKKKKWDVWLSLKNMVSKDISLDALAIIHFSSLVFSSPYSSLSLHDPPMLVLRLSLWQIEWKTVNRRLPYIRLLARLFEVAKNKHPNLNHFENCKSVDPIFSSFNTSNLNILLEHGASLSHAQPMNSEEQIEYKTNSRFEETTWSKVERENSLNEVLGKEEEENLSFGDTC</sequence>